<dbReference type="OrthoDB" id="3872804at2"/>
<feature type="compositionally biased region" description="Low complexity" evidence="1">
    <location>
        <begin position="23"/>
        <end position="34"/>
    </location>
</feature>
<evidence type="ECO:0000256" key="1">
    <source>
        <dbReference type="SAM" id="MobiDB-lite"/>
    </source>
</evidence>
<feature type="chain" id="PRO_5015435138" evidence="2">
    <location>
        <begin position="27"/>
        <end position="132"/>
    </location>
</feature>
<keyword evidence="2" id="KW-0732">Signal</keyword>
<dbReference type="Proteomes" id="UP000244900">
    <property type="component" value="Chromosome"/>
</dbReference>
<dbReference type="AlphaFoldDB" id="A0A2S1SNW6"/>
<evidence type="ECO:0000313" key="4">
    <source>
        <dbReference type="Proteomes" id="UP000244900"/>
    </source>
</evidence>
<feature type="signal peptide" evidence="2">
    <location>
        <begin position="1"/>
        <end position="26"/>
    </location>
</feature>
<protein>
    <submittedName>
        <fullName evidence="3">Uncharacterized protein</fullName>
    </submittedName>
</protein>
<sequence length="132" mass="13975">MSTFRKTALAVAVLGSLLAGAGTAQADGGTPAPGRNSAGDGAQALCKRVPKIEKRIERSLGRLDGTADARGSIARLEKRAAAAEAAGHTEVHTFLENRLAARKALKPTLEQRRKDLAEVKKWCEADRDEDGN</sequence>
<dbReference type="KEGG" id="stir:DDW44_04305"/>
<evidence type="ECO:0000256" key="2">
    <source>
        <dbReference type="SAM" id="SignalP"/>
    </source>
</evidence>
<dbReference type="EMBL" id="CP029188">
    <property type="protein sequence ID" value="AWI28098.1"/>
    <property type="molecule type" value="Genomic_DNA"/>
</dbReference>
<evidence type="ECO:0000313" key="3">
    <source>
        <dbReference type="EMBL" id="AWI28098.1"/>
    </source>
</evidence>
<gene>
    <name evidence="3" type="ORF">DDW44_04305</name>
</gene>
<organism evidence="3 4">
    <name type="scientific">Streptomyces tirandamycinicus</name>
    <dbReference type="NCBI Taxonomy" id="2174846"/>
    <lineage>
        <taxon>Bacteria</taxon>
        <taxon>Bacillati</taxon>
        <taxon>Actinomycetota</taxon>
        <taxon>Actinomycetes</taxon>
        <taxon>Kitasatosporales</taxon>
        <taxon>Streptomycetaceae</taxon>
        <taxon>Streptomyces</taxon>
    </lineage>
</organism>
<dbReference type="RefSeq" id="WP_018892692.1">
    <property type="nucleotide sequence ID" value="NZ_CP029188.1"/>
</dbReference>
<proteinExistence type="predicted"/>
<name>A0A2S1SNW6_9ACTN</name>
<keyword evidence="4" id="KW-1185">Reference proteome</keyword>
<feature type="region of interest" description="Disordered" evidence="1">
    <location>
        <begin position="23"/>
        <end position="43"/>
    </location>
</feature>
<reference evidence="3 4" key="1">
    <citation type="submission" date="2018-05" db="EMBL/GenBank/DDBJ databases">
        <title>Complete genome sequence of sponge-derived Streptomyces sp. HNM0039.</title>
        <authorList>
            <person name="Huang X."/>
            <person name="Zhou S."/>
        </authorList>
    </citation>
    <scope>NUCLEOTIDE SEQUENCE [LARGE SCALE GENOMIC DNA]</scope>
    <source>
        <strain evidence="3 4">HNM0039</strain>
    </source>
</reference>
<accession>A0A2S1SNW6</accession>